<dbReference type="AlphaFoldDB" id="A0AA38IKJ6"/>
<accession>A0AA38IKJ6</accession>
<organism evidence="3 4">
    <name type="scientific">Zophobas morio</name>
    <dbReference type="NCBI Taxonomy" id="2755281"/>
    <lineage>
        <taxon>Eukaryota</taxon>
        <taxon>Metazoa</taxon>
        <taxon>Ecdysozoa</taxon>
        <taxon>Arthropoda</taxon>
        <taxon>Hexapoda</taxon>
        <taxon>Insecta</taxon>
        <taxon>Pterygota</taxon>
        <taxon>Neoptera</taxon>
        <taxon>Endopterygota</taxon>
        <taxon>Coleoptera</taxon>
        <taxon>Polyphaga</taxon>
        <taxon>Cucujiformia</taxon>
        <taxon>Tenebrionidae</taxon>
        <taxon>Zophobas</taxon>
    </lineage>
</organism>
<dbReference type="InterPro" id="IPR048367">
    <property type="entry name" value="TNP-like_RNaseH_C"/>
</dbReference>
<name>A0AA38IKJ6_9CUCU</name>
<dbReference type="EMBL" id="JALNTZ010000004">
    <property type="protein sequence ID" value="KAJ3655856.1"/>
    <property type="molecule type" value="Genomic_DNA"/>
</dbReference>
<dbReference type="Pfam" id="PF21788">
    <property type="entry name" value="TNP-like_GBD"/>
    <property type="match status" value="1"/>
</dbReference>
<dbReference type="InterPro" id="IPR048366">
    <property type="entry name" value="TNP-like_GBD"/>
</dbReference>
<gene>
    <name evidence="3" type="ORF">Zmor_014966</name>
</gene>
<comment type="caution">
    <text evidence="3">The sequence shown here is derived from an EMBL/GenBank/DDBJ whole genome shotgun (WGS) entry which is preliminary data.</text>
</comment>
<proteinExistence type="predicted"/>
<feature type="domain" description="Transposable element P transposase-like GTP-binding insertion" evidence="1">
    <location>
        <begin position="10"/>
        <end position="106"/>
    </location>
</feature>
<keyword evidence="4" id="KW-1185">Reference proteome</keyword>
<evidence type="ECO:0000313" key="4">
    <source>
        <dbReference type="Proteomes" id="UP001168821"/>
    </source>
</evidence>
<feature type="domain" description="Transposable element P transposase-like RNase H C-terminal" evidence="2">
    <location>
        <begin position="184"/>
        <end position="216"/>
    </location>
</feature>
<evidence type="ECO:0008006" key="5">
    <source>
        <dbReference type="Google" id="ProtNLM"/>
    </source>
</evidence>
<evidence type="ECO:0000259" key="2">
    <source>
        <dbReference type="Pfam" id="PF21789"/>
    </source>
</evidence>
<protein>
    <recommendedName>
        <fullName evidence="5">Transposable element P transposase</fullName>
    </recommendedName>
</protein>
<dbReference type="Proteomes" id="UP001168821">
    <property type="component" value="Unassembled WGS sequence"/>
</dbReference>
<sequence length="288" mass="32431">MVYKKWPSGQHIIQLYENDLEETELKACPKLTAEHVYPDKIRKMKVSCCTQVFSQRVAAVLKRHASLCRGVPSDHRQYIDVDAIETADILNFFNKLFDSVNGGSRTSIPREGPTGAIEPSSQYLSFWHNEAIPVLSSSYFLCPHTNKRTVAPSLTNWIFSIRNLEYIWRKLRGEGFKYLIPRNLNQDPLENFFGGIRAYGGRNINPTCAAFISSFKALLINNFLSPHSVTSNCEEDESEGAFTNLSNLVSAKNITITTPNIPIVVVPFEVSRSSSFGAEVATYVPDKW</sequence>
<dbReference type="Pfam" id="PF21789">
    <property type="entry name" value="TNP-like_RNaseH_C"/>
    <property type="match status" value="1"/>
</dbReference>
<evidence type="ECO:0000259" key="1">
    <source>
        <dbReference type="Pfam" id="PF21788"/>
    </source>
</evidence>
<reference evidence="3" key="1">
    <citation type="journal article" date="2023" name="G3 (Bethesda)">
        <title>Whole genome assemblies of Zophobas morio and Tenebrio molitor.</title>
        <authorList>
            <person name="Kaur S."/>
            <person name="Stinson S.A."/>
            <person name="diCenzo G.C."/>
        </authorList>
    </citation>
    <scope>NUCLEOTIDE SEQUENCE</scope>
    <source>
        <strain evidence="3">QUZm001</strain>
    </source>
</reference>
<evidence type="ECO:0000313" key="3">
    <source>
        <dbReference type="EMBL" id="KAJ3655856.1"/>
    </source>
</evidence>